<evidence type="ECO:0000256" key="2">
    <source>
        <dbReference type="ARBA" id="ARBA00022989"/>
    </source>
</evidence>
<feature type="transmembrane region" description="Helical" evidence="4">
    <location>
        <begin position="115"/>
        <end position="135"/>
    </location>
</feature>
<dbReference type="Gene3D" id="1.20.1250.20">
    <property type="entry name" value="MFS general substrate transporter like domains"/>
    <property type="match status" value="2"/>
</dbReference>
<dbReference type="Proteomes" id="UP000182427">
    <property type="component" value="Chromosome I"/>
</dbReference>
<protein>
    <submittedName>
        <fullName evidence="6">Predicted arabinose efflux permease, MFS family</fullName>
    </submittedName>
</protein>
<organism evidence="6 7">
    <name type="scientific">Terriglobus roseus</name>
    <dbReference type="NCBI Taxonomy" id="392734"/>
    <lineage>
        <taxon>Bacteria</taxon>
        <taxon>Pseudomonadati</taxon>
        <taxon>Acidobacteriota</taxon>
        <taxon>Terriglobia</taxon>
        <taxon>Terriglobales</taxon>
        <taxon>Acidobacteriaceae</taxon>
        <taxon>Terriglobus</taxon>
    </lineage>
</organism>
<gene>
    <name evidence="6" type="ORF">SAMN05444167_0758</name>
</gene>
<feature type="transmembrane region" description="Helical" evidence="4">
    <location>
        <begin position="221"/>
        <end position="240"/>
    </location>
</feature>
<evidence type="ECO:0000256" key="4">
    <source>
        <dbReference type="SAM" id="Phobius"/>
    </source>
</evidence>
<feature type="transmembrane region" description="Helical" evidence="4">
    <location>
        <begin position="384"/>
        <end position="402"/>
    </location>
</feature>
<dbReference type="PROSITE" id="PS50850">
    <property type="entry name" value="MFS"/>
    <property type="match status" value="1"/>
</dbReference>
<keyword evidence="1 4" id="KW-0812">Transmembrane</keyword>
<dbReference type="InterPro" id="IPR020846">
    <property type="entry name" value="MFS_dom"/>
</dbReference>
<dbReference type="AlphaFoldDB" id="A0A1G7GNW7"/>
<accession>A0A1G7GNW7</accession>
<dbReference type="CDD" id="cd17355">
    <property type="entry name" value="MFS_YcxA_like"/>
    <property type="match status" value="1"/>
</dbReference>
<dbReference type="EMBL" id="LT629690">
    <property type="protein sequence ID" value="SDE89878.1"/>
    <property type="molecule type" value="Genomic_DNA"/>
</dbReference>
<feature type="domain" description="Major facilitator superfamily (MFS) profile" evidence="5">
    <location>
        <begin position="21"/>
        <end position="406"/>
    </location>
</feature>
<evidence type="ECO:0000256" key="3">
    <source>
        <dbReference type="ARBA" id="ARBA00023136"/>
    </source>
</evidence>
<proteinExistence type="predicted"/>
<dbReference type="PANTHER" id="PTHR11360">
    <property type="entry name" value="MONOCARBOXYLATE TRANSPORTER"/>
    <property type="match status" value="1"/>
</dbReference>
<feature type="transmembrane region" description="Helical" evidence="4">
    <location>
        <begin position="147"/>
        <end position="168"/>
    </location>
</feature>
<dbReference type="InterPro" id="IPR050327">
    <property type="entry name" value="Proton-linked_MCT"/>
</dbReference>
<keyword evidence="7" id="KW-1185">Reference proteome</keyword>
<keyword evidence="3 4" id="KW-0472">Membrane</keyword>
<evidence type="ECO:0000313" key="6">
    <source>
        <dbReference type="EMBL" id="SDE89878.1"/>
    </source>
</evidence>
<dbReference type="InterPro" id="IPR011701">
    <property type="entry name" value="MFS"/>
</dbReference>
<dbReference type="SUPFAM" id="SSF103473">
    <property type="entry name" value="MFS general substrate transporter"/>
    <property type="match status" value="1"/>
</dbReference>
<dbReference type="GO" id="GO:0022857">
    <property type="term" value="F:transmembrane transporter activity"/>
    <property type="evidence" value="ECO:0007669"/>
    <property type="project" value="InterPro"/>
</dbReference>
<evidence type="ECO:0000256" key="1">
    <source>
        <dbReference type="ARBA" id="ARBA00022692"/>
    </source>
</evidence>
<feature type="transmembrane region" description="Helical" evidence="4">
    <location>
        <begin position="20"/>
        <end position="42"/>
    </location>
</feature>
<reference evidence="6 7" key="1">
    <citation type="submission" date="2016-10" db="EMBL/GenBank/DDBJ databases">
        <authorList>
            <person name="de Groot N.N."/>
        </authorList>
    </citation>
    <scope>NUCLEOTIDE SEQUENCE [LARGE SCALE GENOMIC DNA]</scope>
    <source>
        <strain evidence="6 7">GAS232</strain>
    </source>
</reference>
<feature type="transmembrane region" description="Helical" evidence="4">
    <location>
        <begin position="351"/>
        <end position="372"/>
    </location>
</feature>
<feature type="transmembrane region" description="Helical" evidence="4">
    <location>
        <begin position="180"/>
        <end position="200"/>
    </location>
</feature>
<dbReference type="Pfam" id="PF07690">
    <property type="entry name" value="MFS_1"/>
    <property type="match status" value="1"/>
</dbReference>
<evidence type="ECO:0000313" key="7">
    <source>
        <dbReference type="Proteomes" id="UP000182427"/>
    </source>
</evidence>
<evidence type="ECO:0000259" key="5">
    <source>
        <dbReference type="PROSITE" id="PS50850"/>
    </source>
</evidence>
<feature type="transmembrane region" description="Helical" evidence="4">
    <location>
        <begin position="293"/>
        <end position="311"/>
    </location>
</feature>
<name>A0A1G7GNW7_9BACT</name>
<feature type="transmembrane region" description="Helical" evidence="4">
    <location>
        <begin position="62"/>
        <end position="83"/>
    </location>
</feature>
<dbReference type="RefSeq" id="WP_083343974.1">
    <property type="nucleotide sequence ID" value="NZ_LT629690.1"/>
</dbReference>
<feature type="transmembrane region" description="Helical" evidence="4">
    <location>
        <begin position="260"/>
        <end position="281"/>
    </location>
</feature>
<keyword evidence="2 4" id="KW-1133">Transmembrane helix</keyword>
<feature type="transmembrane region" description="Helical" evidence="4">
    <location>
        <begin position="90"/>
        <end position="109"/>
    </location>
</feature>
<dbReference type="OrthoDB" id="182417at2"/>
<feature type="transmembrane region" description="Helical" evidence="4">
    <location>
        <begin position="317"/>
        <end position="339"/>
    </location>
</feature>
<dbReference type="PANTHER" id="PTHR11360:SF284">
    <property type="entry name" value="EG:103B4.3 PROTEIN-RELATED"/>
    <property type="match status" value="1"/>
</dbReference>
<dbReference type="InterPro" id="IPR036259">
    <property type="entry name" value="MFS_trans_sf"/>
</dbReference>
<sequence length="425" mass="45082">MPDPRASEISDERSIRYPGWGITAAAFVGVMTSFSPIVPYTFSLFLNPLHTAFGWKREALDGSFAIAAITVAVVSPFLGMLLDRFPPRRVILPSIVVFALALASLSRLNGDIHRFYLTFFVLGLVANGTAQFAYARTALTWFQKRRGLALALILTGSGVGSILIPPLTQWTITHQGWRSAYTLLGGIALVGLPLTALLVRNRPTPTLDRSNAVPAGMSVKASLASTAFWVLCAITILSAFSENGLVTNLAAILTGHGLSAESAALALSVRGGAGIIGRLCVGFLIDRYSPQRIQTIILLIAALGTLVLAFAGSSLMALLGAALLGVGLGSEADVLPYLLAHYFGRKHFSVLYGLTWTAYAVGGGTGPVFIGHLYDTAGFYHSRFIVYLAVVAAGAAAVSLVLRSERSTTLHNSNLNFANPDLSEE</sequence>